<keyword evidence="6" id="KW-0812">Transmembrane</keyword>
<reference evidence="8" key="1">
    <citation type="submission" date="2023-07" db="EMBL/GenBank/DDBJ databases">
        <title>draft genome sequence of fig (Ficus carica).</title>
        <authorList>
            <person name="Takahashi T."/>
            <person name="Nishimura K."/>
        </authorList>
    </citation>
    <scope>NUCLEOTIDE SEQUENCE</scope>
</reference>
<keyword evidence="2" id="KW-0378">Hydrolase</keyword>
<evidence type="ECO:0000256" key="2">
    <source>
        <dbReference type="ARBA" id="ARBA00022801"/>
    </source>
</evidence>
<organism evidence="8 9">
    <name type="scientific">Ficus carica</name>
    <name type="common">Common fig</name>
    <dbReference type="NCBI Taxonomy" id="3494"/>
    <lineage>
        <taxon>Eukaryota</taxon>
        <taxon>Viridiplantae</taxon>
        <taxon>Streptophyta</taxon>
        <taxon>Embryophyta</taxon>
        <taxon>Tracheophyta</taxon>
        <taxon>Spermatophyta</taxon>
        <taxon>Magnoliopsida</taxon>
        <taxon>eudicotyledons</taxon>
        <taxon>Gunneridae</taxon>
        <taxon>Pentapetalae</taxon>
        <taxon>rosids</taxon>
        <taxon>fabids</taxon>
        <taxon>Rosales</taxon>
        <taxon>Moraceae</taxon>
        <taxon>Ficeae</taxon>
        <taxon>Ficus</taxon>
    </lineage>
</organism>
<evidence type="ECO:0000256" key="5">
    <source>
        <dbReference type="SAM" id="MobiDB-lite"/>
    </source>
</evidence>
<keyword evidence="6" id="KW-0472">Membrane</keyword>
<evidence type="ECO:0000256" key="3">
    <source>
        <dbReference type="ARBA" id="ARBA00022806"/>
    </source>
</evidence>
<dbReference type="InterPro" id="IPR014016">
    <property type="entry name" value="UvrD-like_ATP-bd"/>
</dbReference>
<feature type="compositionally biased region" description="Basic residues" evidence="5">
    <location>
        <begin position="628"/>
        <end position="644"/>
    </location>
</feature>
<evidence type="ECO:0000256" key="1">
    <source>
        <dbReference type="ARBA" id="ARBA00022741"/>
    </source>
</evidence>
<dbReference type="PANTHER" id="PTHR21529">
    <property type="entry name" value="MAMMARY TURMOR VIRUS RECEPTOR HOMOLOG 1, 2 MTVR1, 2"/>
    <property type="match status" value="1"/>
</dbReference>
<evidence type="ECO:0000313" key="8">
    <source>
        <dbReference type="EMBL" id="GMN41698.1"/>
    </source>
</evidence>
<evidence type="ECO:0000313" key="9">
    <source>
        <dbReference type="Proteomes" id="UP001187192"/>
    </source>
</evidence>
<evidence type="ECO:0000256" key="4">
    <source>
        <dbReference type="ARBA" id="ARBA00022840"/>
    </source>
</evidence>
<dbReference type="Proteomes" id="UP001187192">
    <property type="component" value="Unassembled WGS sequence"/>
</dbReference>
<dbReference type="PANTHER" id="PTHR21529:SF4">
    <property type="entry name" value="TPR AND ANKYRIN REPEAT-CONTAINING PROTEIN 1"/>
    <property type="match status" value="1"/>
</dbReference>
<gene>
    <name evidence="8" type="ORF">TIFTF001_010922</name>
</gene>
<dbReference type="AlphaFoldDB" id="A0AA88A9G7"/>
<sequence length="644" mass="73879">MYRTVIFLFGVEIVLLLHFGWNLGIFIMLCTGKTSILIKKLLQREKSFGLIGGHSREGAAEEKNVLRRLFVTANSKLCKVVKQRIGFDVNETEEDPRLGINSDSFPLVVTFHQFLIMLDNSLGSSFFDRFHIERSLEALESTFVGFEKFNNLYWSHFPVNLTKRLDSLRVYTEITSQIKGSENSLETASGKICREEYVLAYEGRSSLTQKQRQEIFQIFEVHEKLKMEREEVDIADFQSYLYYQLSQAGYMGDKVDYVYVDEIQDLTISGIALFRFICPNMEHGFMFSGDTAQAISKGVAFRYQDCVIDLLLHFFPRAVDRIDPEIGLLKGKPPVQLHYSYKAMKNVFGGGKKVEFGADQVFVVRDKSSRDQLSRIIGNQALVIDILECKGLEFQDVILYNFFGSSPLKNWRVIYNFLLNLKQLYVAITRARQRLWLCECTEASKPMFDLWKKKCVVEVRELTDSLIQAMQIVSTPEEWTARGIEDCKSKLVIDLDGFGKMCDEINSMEENEAEQGRLTSNAQAIKENVDKSVTNYEIELLLRFEDIVGRLQKLSSLLDANEIELHNKLSTIKELSRQLQTLSIKKERSITVSENNMYESSEEEDGWKVVLPSSSATATQGDTQSKGWKNKKTKRANKGKGRKK</sequence>
<dbReference type="EMBL" id="BTGU01000013">
    <property type="protein sequence ID" value="GMN41698.1"/>
    <property type="molecule type" value="Genomic_DNA"/>
</dbReference>
<keyword evidence="4" id="KW-0067">ATP-binding</keyword>
<keyword evidence="9" id="KW-1185">Reference proteome</keyword>
<proteinExistence type="predicted"/>
<evidence type="ECO:0000259" key="7">
    <source>
        <dbReference type="Pfam" id="PF00580"/>
    </source>
</evidence>
<dbReference type="InterPro" id="IPR039904">
    <property type="entry name" value="TRANK1"/>
</dbReference>
<dbReference type="SUPFAM" id="SSF52540">
    <property type="entry name" value="P-loop containing nucleoside triphosphate hydrolases"/>
    <property type="match status" value="1"/>
</dbReference>
<comment type="caution">
    <text evidence="8">The sequence shown here is derived from an EMBL/GenBank/DDBJ whole genome shotgun (WGS) entry which is preliminary data.</text>
</comment>
<dbReference type="GO" id="GO:0016787">
    <property type="term" value="F:hydrolase activity"/>
    <property type="evidence" value="ECO:0007669"/>
    <property type="project" value="UniProtKB-KW"/>
</dbReference>
<dbReference type="GO" id="GO:0004386">
    <property type="term" value="F:helicase activity"/>
    <property type="evidence" value="ECO:0007669"/>
    <property type="project" value="UniProtKB-KW"/>
</dbReference>
<feature type="compositionally biased region" description="Polar residues" evidence="5">
    <location>
        <begin position="612"/>
        <end position="625"/>
    </location>
</feature>
<accession>A0AA88A9G7</accession>
<dbReference type="Pfam" id="PF00580">
    <property type="entry name" value="UvrD-helicase"/>
    <property type="match status" value="1"/>
</dbReference>
<feature type="domain" description="UvrD-like helicase ATP-binding" evidence="7">
    <location>
        <begin position="31"/>
        <end position="295"/>
    </location>
</feature>
<protein>
    <recommendedName>
        <fullName evidence="7">UvrD-like helicase ATP-binding domain-containing protein</fullName>
    </recommendedName>
</protein>
<dbReference type="Gene3D" id="3.40.50.300">
    <property type="entry name" value="P-loop containing nucleotide triphosphate hydrolases"/>
    <property type="match status" value="2"/>
</dbReference>
<keyword evidence="1" id="KW-0547">Nucleotide-binding</keyword>
<name>A0AA88A9G7_FICCA</name>
<feature type="transmembrane region" description="Helical" evidence="6">
    <location>
        <begin position="6"/>
        <end position="30"/>
    </location>
</feature>
<keyword evidence="6" id="KW-1133">Transmembrane helix</keyword>
<dbReference type="InterPro" id="IPR027417">
    <property type="entry name" value="P-loop_NTPase"/>
</dbReference>
<keyword evidence="3" id="KW-0347">Helicase</keyword>
<dbReference type="GO" id="GO:0005524">
    <property type="term" value="F:ATP binding"/>
    <property type="evidence" value="ECO:0007669"/>
    <property type="project" value="UniProtKB-KW"/>
</dbReference>
<evidence type="ECO:0000256" key="6">
    <source>
        <dbReference type="SAM" id="Phobius"/>
    </source>
</evidence>
<feature type="region of interest" description="Disordered" evidence="5">
    <location>
        <begin position="595"/>
        <end position="644"/>
    </location>
</feature>